<sequence length="203" mass="23340">MSERPRECNTDLLKVYKYFSHNIRTSTSTIVAMMEAVKDGFDDDTGEMMELVAQSGFLLDLFDRGMSATFRYIIANEIEKRDDEIEIGKLTEHLLEKTCVLSETPETDLELDIDENFKVRNNAYLLKSIFLITLYEAVKTSSGKLEIKGELPVLSIKCSNGFTGFPEIIQIFSEMFEKVGILLEYDSNSISMRFDYENLDCRR</sequence>
<dbReference type="AlphaFoldDB" id="A0A410K1X2"/>
<accession>A0A410K1X2</accession>
<dbReference type="KEGG" id="gtl:EP073_13575"/>
<reference evidence="1 2" key="1">
    <citation type="submission" date="2019-01" db="EMBL/GenBank/DDBJ databases">
        <title>Geovibrio thiophilus DSM 11263, complete genome.</title>
        <authorList>
            <person name="Spring S."/>
            <person name="Bunk B."/>
            <person name="Sproer C."/>
        </authorList>
    </citation>
    <scope>NUCLEOTIDE SEQUENCE [LARGE SCALE GENOMIC DNA]</scope>
    <source>
        <strain evidence="1 2">DSM 11263</strain>
    </source>
</reference>
<evidence type="ECO:0008006" key="3">
    <source>
        <dbReference type="Google" id="ProtNLM"/>
    </source>
</evidence>
<dbReference type="Proteomes" id="UP000287502">
    <property type="component" value="Chromosome"/>
</dbReference>
<organism evidence="1 2">
    <name type="scientific">Geovibrio thiophilus</name>
    <dbReference type="NCBI Taxonomy" id="139438"/>
    <lineage>
        <taxon>Bacteria</taxon>
        <taxon>Pseudomonadati</taxon>
        <taxon>Deferribacterota</taxon>
        <taxon>Deferribacteres</taxon>
        <taxon>Deferribacterales</taxon>
        <taxon>Geovibrionaceae</taxon>
        <taxon>Geovibrio</taxon>
    </lineage>
</organism>
<dbReference type="OrthoDB" id="9793418at2"/>
<evidence type="ECO:0000313" key="1">
    <source>
        <dbReference type="EMBL" id="QAR34392.1"/>
    </source>
</evidence>
<gene>
    <name evidence="1" type="ORF">EP073_13575</name>
</gene>
<dbReference type="EMBL" id="CP035108">
    <property type="protein sequence ID" value="QAR34392.1"/>
    <property type="molecule type" value="Genomic_DNA"/>
</dbReference>
<keyword evidence="2" id="KW-1185">Reference proteome</keyword>
<proteinExistence type="predicted"/>
<protein>
    <recommendedName>
        <fullName evidence="3">HAMP domain-containing histidine kinase</fullName>
    </recommendedName>
</protein>
<evidence type="ECO:0000313" key="2">
    <source>
        <dbReference type="Proteomes" id="UP000287502"/>
    </source>
</evidence>
<dbReference type="RefSeq" id="WP_128467697.1">
    <property type="nucleotide sequence ID" value="NZ_CP035108.1"/>
</dbReference>
<name>A0A410K1X2_9BACT</name>